<reference evidence="1 2" key="1">
    <citation type="submission" date="2015-03" db="EMBL/GenBank/DDBJ databases">
        <authorList>
            <person name="Krishnan R."/>
            <person name="Midha S."/>
            <person name="Patil P.B."/>
            <person name="Rameshkumar N."/>
        </authorList>
    </citation>
    <scope>NUCLEOTIDE SEQUENCE [LARGE SCALE GENOMIC DNA]</scope>
    <source>
        <strain evidence="1 2">L1E11</strain>
    </source>
</reference>
<dbReference type="Proteomes" id="UP000248090">
    <property type="component" value="Unassembled WGS sequence"/>
</dbReference>
<dbReference type="EMBL" id="LAPT01000095">
    <property type="protein sequence ID" value="PXF29812.1"/>
    <property type="molecule type" value="Genomic_DNA"/>
</dbReference>
<gene>
    <name evidence="1" type="ORF">WH50_18460</name>
</gene>
<comment type="caution">
    <text evidence="1">The sequence shown here is derived from an EMBL/GenBank/DDBJ whole genome shotgun (WGS) entry which is preliminary data.</text>
</comment>
<protein>
    <recommendedName>
        <fullName evidence="3">Core-binding (CB) domain-containing protein</fullName>
    </recommendedName>
</protein>
<evidence type="ECO:0000313" key="1">
    <source>
        <dbReference type="EMBL" id="PXF29812.1"/>
    </source>
</evidence>
<proteinExistence type="predicted"/>
<evidence type="ECO:0008006" key="3">
    <source>
        <dbReference type="Google" id="ProtNLM"/>
    </source>
</evidence>
<sequence length="98" mass="11194">MEKWVRERSHVYVRHGGKTARRAMVKRLIAALEDIAANEKGVKSPSQVGRAHIHRYYARHQRLSAPTLRDHFYAFRLLWELLGRAGDPPRPKDGGAPG</sequence>
<accession>A0ABX5LT37</accession>
<name>A0ABX5LT37_9GAMM</name>
<keyword evidence="2" id="KW-1185">Reference proteome</keyword>
<organism evidence="1 2">
    <name type="scientific">Pokkaliibacter plantistimulans</name>
    <dbReference type="NCBI Taxonomy" id="1635171"/>
    <lineage>
        <taxon>Bacteria</taxon>
        <taxon>Pseudomonadati</taxon>
        <taxon>Pseudomonadota</taxon>
        <taxon>Gammaproteobacteria</taxon>
        <taxon>Oceanospirillales</taxon>
        <taxon>Balneatrichaceae</taxon>
        <taxon>Pokkaliibacter</taxon>
    </lineage>
</organism>
<evidence type="ECO:0000313" key="2">
    <source>
        <dbReference type="Proteomes" id="UP000248090"/>
    </source>
</evidence>